<dbReference type="FunFam" id="3.40.50.720:FF:000074">
    <property type="entry name" value="Retinol dehydrogenase type 1"/>
    <property type="match status" value="1"/>
</dbReference>
<dbReference type="STRING" id="50429.A0A2B4T2U2"/>
<keyword evidence="4" id="KW-0812">Transmembrane</keyword>
<name>A0A2B4T2U2_STYPI</name>
<dbReference type="PANTHER" id="PTHR43313:SF1">
    <property type="entry name" value="3BETA-HYDROXYSTEROID DEHYDROGENASE DHS-16"/>
    <property type="match status" value="1"/>
</dbReference>
<feature type="transmembrane region" description="Helical" evidence="4">
    <location>
        <begin position="36"/>
        <end position="65"/>
    </location>
</feature>
<organism evidence="5 6">
    <name type="scientific">Stylophora pistillata</name>
    <name type="common">Smooth cauliflower coral</name>
    <dbReference type="NCBI Taxonomy" id="50429"/>
    <lineage>
        <taxon>Eukaryota</taxon>
        <taxon>Metazoa</taxon>
        <taxon>Cnidaria</taxon>
        <taxon>Anthozoa</taxon>
        <taxon>Hexacorallia</taxon>
        <taxon>Scleractinia</taxon>
        <taxon>Astrocoeniina</taxon>
        <taxon>Pocilloporidae</taxon>
        <taxon>Stylophora</taxon>
    </lineage>
</organism>
<dbReference type="EMBL" id="LSMT01000001">
    <property type="protein sequence ID" value="PFX34925.1"/>
    <property type="molecule type" value="Genomic_DNA"/>
</dbReference>
<dbReference type="Proteomes" id="UP000225706">
    <property type="component" value="Unassembled WGS sequence"/>
</dbReference>
<dbReference type="PRINTS" id="PR00081">
    <property type="entry name" value="GDHRDH"/>
</dbReference>
<evidence type="ECO:0000313" key="5">
    <source>
        <dbReference type="EMBL" id="PFX34925.1"/>
    </source>
</evidence>
<dbReference type="OrthoDB" id="5296at2759"/>
<dbReference type="InterPro" id="IPR020904">
    <property type="entry name" value="Sc_DH/Rdtase_CS"/>
</dbReference>
<gene>
    <name evidence="5" type="primary">SDR9C7</name>
    <name evidence="5" type="ORF">AWC38_SpisGene214</name>
</gene>
<evidence type="ECO:0000256" key="4">
    <source>
        <dbReference type="SAM" id="Phobius"/>
    </source>
</evidence>
<accession>A0A2B4T2U2</accession>
<dbReference type="GO" id="GO:0016491">
    <property type="term" value="F:oxidoreductase activity"/>
    <property type="evidence" value="ECO:0007669"/>
    <property type="project" value="UniProtKB-KW"/>
</dbReference>
<reference evidence="6" key="1">
    <citation type="journal article" date="2017" name="bioRxiv">
        <title>Comparative analysis of the genomes of Stylophora pistillata and Acropora digitifera provides evidence for extensive differences between species of corals.</title>
        <authorList>
            <person name="Voolstra C.R."/>
            <person name="Li Y."/>
            <person name="Liew Y.J."/>
            <person name="Baumgarten S."/>
            <person name="Zoccola D."/>
            <person name="Flot J.-F."/>
            <person name="Tambutte S."/>
            <person name="Allemand D."/>
            <person name="Aranda M."/>
        </authorList>
    </citation>
    <scope>NUCLEOTIDE SEQUENCE [LARGE SCALE GENOMIC DNA]</scope>
</reference>
<protein>
    <submittedName>
        <fullName evidence="5">Short-chain dehydrogenase/reductase family 9C member 7</fullName>
    </submittedName>
</protein>
<comment type="similarity">
    <text evidence="1 3">Belongs to the short-chain dehydrogenases/reductases (SDR) family.</text>
</comment>
<dbReference type="AlphaFoldDB" id="A0A2B4T2U2"/>
<dbReference type="Gene3D" id="3.40.50.720">
    <property type="entry name" value="NAD(P)-binding Rossmann-like Domain"/>
    <property type="match status" value="1"/>
</dbReference>
<dbReference type="PRINTS" id="PR00080">
    <property type="entry name" value="SDRFAMILY"/>
</dbReference>
<keyword evidence="2" id="KW-0560">Oxidoreductase</keyword>
<proteinExistence type="inferred from homology"/>
<sequence>MTSMIGRVTSFVTYRDFRRLLKECSNYPPLAMFNDFLLLSVVFSFQGALLLTALILTLYITFSFFGDVRVSNLEKKAVFITGCDSGFGYELAKKLDAERLRVFAACLTSEGEAKLKTECSSELITLKLDVTKSRDIQCALQAVKSHLPSQGLWAIVNNAGIGYPGPIEWQPVEEMKKTLEVNLWGMVSITKVFLPFLKRTKGRIVNVASASGRLSSPFAAAYCISKFGVEAFSDALRNEMKHFGVTVHIIEPGTFKTGITDAEKNIQYLQRLWENLDGDTKECYGGEFYEQAKAKLRDIRHIFSPNIFKVVDAMDHAVTSMHPKLRYVLGLDHQLIWRTLSFLPSEIQDFFFGLVLPKPKGNPDHDN</sequence>
<keyword evidence="6" id="KW-1185">Reference proteome</keyword>
<keyword evidence="4" id="KW-0472">Membrane</keyword>
<dbReference type="SUPFAM" id="SSF51735">
    <property type="entry name" value="NAD(P)-binding Rossmann-fold domains"/>
    <property type="match status" value="1"/>
</dbReference>
<keyword evidence="4" id="KW-1133">Transmembrane helix</keyword>
<evidence type="ECO:0000313" key="6">
    <source>
        <dbReference type="Proteomes" id="UP000225706"/>
    </source>
</evidence>
<dbReference type="PANTHER" id="PTHR43313">
    <property type="entry name" value="SHORT-CHAIN DEHYDROGENASE/REDUCTASE FAMILY 9C"/>
    <property type="match status" value="1"/>
</dbReference>
<dbReference type="PROSITE" id="PS00061">
    <property type="entry name" value="ADH_SHORT"/>
    <property type="match status" value="1"/>
</dbReference>
<evidence type="ECO:0000256" key="2">
    <source>
        <dbReference type="ARBA" id="ARBA00023002"/>
    </source>
</evidence>
<dbReference type="Pfam" id="PF00106">
    <property type="entry name" value="adh_short"/>
    <property type="match status" value="1"/>
</dbReference>
<evidence type="ECO:0000256" key="1">
    <source>
        <dbReference type="ARBA" id="ARBA00006484"/>
    </source>
</evidence>
<dbReference type="InterPro" id="IPR036291">
    <property type="entry name" value="NAD(P)-bd_dom_sf"/>
</dbReference>
<dbReference type="InterPro" id="IPR002347">
    <property type="entry name" value="SDR_fam"/>
</dbReference>
<evidence type="ECO:0000256" key="3">
    <source>
        <dbReference type="RuleBase" id="RU000363"/>
    </source>
</evidence>
<comment type="caution">
    <text evidence="5">The sequence shown here is derived from an EMBL/GenBank/DDBJ whole genome shotgun (WGS) entry which is preliminary data.</text>
</comment>
<dbReference type="GO" id="GO:0008202">
    <property type="term" value="P:steroid metabolic process"/>
    <property type="evidence" value="ECO:0007669"/>
    <property type="project" value="TreeGrafter"/>
</dbReference>